<dbReference type="Gene3D" id="3.40.50.10210">
    <property type="match status" value="1"/>
</dbReference>
<sequence>MTDTLSSLDDLRRALAAAPGADAAARTAAEDRNAQLTKPPGALGRLEELAIWYAGWRGDARPQLRAPQALVFAANHGVTKQGISAFPAEVTAQMVENFRHNGAGINALAGHVGCAMSIHPIQLDRPTADFSEGPAMSETELLEALNIGWQAVDPAADLLITGEMGIGNTTSAAAISHALFGGEAADWAGRGTGLDDAGVALKARVIASAVALNAPKTGFETLRCLGGREVAAMAGAIARARTLRIPVILDGYICSAAAACLAAEVPAALDHAVAGHASAEVAHPALLARLGKAPLLTLGLRLGEGTGAAVAINLLAAALAAHNGMATFAEAGVSEG</sequence>
<evidence type="ECO:0000256" key="1">
    <source>
        <dbReference type="ARBA" id="ARBA00005049"/>
    </source>
</evidence>
<comment type="similarity">
    <text evidence="2 10">Belongs to the CobT family.</text>
</comment>
<dbReference type="InterPro" id="IPR036087">
    <property type="entry name" value="Nict_dMeBzImd_PRibTrfase_sf"/>
</dbReference>
<evidence type="ECO:0000256" key="4">
    <source>
        <dbReference type="ARBA" id="ARBA00015486"/>
    </source>
</evidence>
<name>A0A6L7G2B5_9RHOB</name>
<dbReference type="NCBIfam" id="TIGR03160">
    <property type="entry name" value="cobT_DBIPRT"/>
    <property type="match status" value="1"/>
</dbReference>
<evidence type="ECO:0000256" key="7">
    <source>
        <dbReference type="ARBA" id="ARBA00022679"/>
    </source>
</evidence>
<organism evidence="11 12">
    <name type="scientific">Pseudooceanicola albus</name>
    <dbReference type="NCBI Taxonomy" id="2692189"/>
    <lineage>
        <taxon>Bacteria</taxon>
        <taxon>Pseudomonadati</taxon>
        <taxon>Pseudomonadota</taxon>
        <taxon>Alphaproteobacteria</taxon>
        <taxon>Rhodobacterales</taxon>
        <taxon>Paracoccaceae</taxon>
        <taxon>Pseudooceanicola</taxon>
    </lineage>
</organism>
<comment type="catalytic activity">
    <reaction evidence="9 10">
        <text>5,6-dimethylbenzimidazole + nicotinate beta-D-ribonucleotide = alpha-ribazole 5'-phosphate + nicotinate + H(+)</text>
        <dbReference type="Rhea" id="RHEA:11196"/>
        <dbReference type="ChEBI" id="CHEBI:15378"/>
        <dbReference type="ChEBI" id="CHEBI:15890"/>
        <dbReference type="ChEBI" id="CHEBI:32544"/>
        <dbReference type="ChEBI" id="CHEBI:57502"/>
        <dbReference type="ChEBI" id="CHEBI:57918"/>
        <dbReference type="EC" id="2.4.2.21"/>
    </reaction>
</comment>
<evidence type="ECO:0000256" key="10">
    <source>
        <dbReference type="HAMAP-Rule" id="MF_00230"/>
    </source>
</evidence>
<comment type="pathway">
    <text evidence="1 10">Nucleoside biosynthesis; alpha-ribazole biosynthesis; alpha-ribazole from 5,6-dimethylbenzimidazole: step 1/2.</text>
</comment>
<dbReference type="PANTHER" id="PTHR43463">
    <property type="entry name" value="NICOTINATE-NUCLEOTIDE--DIMETHYLBENZIMIDAZOLE PHOSPHORIBOSYLTRANSFERASE"/>
    <property type="match status" value="1"/>
</dbReference>
<dbReference type="NCBIfam" id="NF000996">
    <property type="entry name" value="PRK00105.1"/>
    <property type="match status" value="1"/>
</dbReference>
<evidence type="ECO:0000256" key="3">
    <source>
        <dbReference type="ARBA" id="ARBA00011991"/>
    </source>
</evidence>
<dbReference type="Proteomes" id="UP000477911">
    <property type="component" value="Unassembled WGS sequence"/>
</dbReference>
<dbReference type="HAMAP" id="MF_00230">
    <property type="entry name" value="CobT"/>
    <property type="match status" value="1"/>
</dbReference>
<dbReference type="GO" id="GO:0008939">
    <property type="term" value="F:nicotinate-nucleotide-dimethylbenzimidazole phosphoribosyltransferase activity"/>
    <property type="evidence" value="ECO:0007669"/>
    <property type="project" value="UniProtKB-UniRule"/>
</dbReference>
<evidence type="ECO:0000256" key="9">
    <source>
        <dbReference type="ARBA" id="ARBA00047340"/>
    </source>
</evidence>
<dbReference type="UniPathway" id="UPA00061">
    <property type="reaction ID" value="UER00516"/>
</dbReference>
<evidence type="ECO:0000256" key="2">
    <source>
        <dbReference type="ARBA" id="ARBA00007110"/>
    </source>
</evidence>
<dbReference type="SUPFAM" id="SSF52733">
    <property type="entry name" value="Nicotinate mononucleotide:5,6-dimethylbenzimidazole phosphoribosyltransferase (CobT)"/>
    <property type="match status" value="1"/>
</dbReference>
<dbReference type="EC" id="2.4.2.21" evidence="3 10"/>
<keyword evidence="5 10" id="KW-0169">Cobalamin biosynthesis</keyword>
<dbReference type="RefSeq" id="WP_160893051.1">
    <property type="nucleotide sequence ID" value="NZ_WUMU01000005.1"/>
</dbReference>
<feature type="active site" description="Proton acceptor" evidence="10">
    <location>
        <position position="304"/>
    </location>
</feature>
<dbReference type="CDD" id="cd02439">
    <property type="entry name" value="DMB-PRT_CobT"/>
    <property type="match status" value="1"/>
</dbReference>
<dbReference type="EMBL" id="WUMU01000005">
    <property type="protein sequence ID" value="MXN17580.1"/>
    <property type="molecule type" value="Genomic_DNA"/>
</dbReference>
<evidence type="ECO:0000313" key="11">
    <source>
        <dbReference type="EMBL" id="MXN17580.1"/>
    </source>
</evidence>
<protein>
    <recommendedName>
        <fullName evidence="4 10">Nicotinate-nucleotide--dimethylbenzimidazole phosphoribosyltransferase</fullName>
        <shortName evidence="10">NN:DBI PRT</shortName>
        <ecNumber evidence="3 10">2.4.2.21</ecNumber>
    </recommendedName>
    <alternativeName>
        <fullName evidence="8 10">N(1)-alpha-phosphoribosyltransferase</fullName>
    </alternativeName>
</protein>
<dbReference type="Gene3D" id="1.10.1610.10">
    <property type="match status" value="1"/>
</dbReference>
<keyword evidence="12" id="KW-1185">Reference proteome</keyword>
<keyword evidence="6 10" id="KW-0328">Glycosyltransferase</keyword>
<dbReference type="InterPro" id="IPR023195">
    <property type="entry name" value="Nict_dMeBzImd_PRibTrfase_N"/>
</dbReference>
<gene>
    <name evidence="10 11" type="primary">cobT</name>
    <name evidence="11" type="ORF">GR170_07030</name>
</gene>
<dbReference type="InterPro" id="IPR003200">
    <property type="entry name" value="Nict_dMeBzImd_PRibTrfase"/>
</dbReference>
<evidence type="ECO:0000313" key="12">
    <source>
        <dbReference type="Proteomes" id="UP000477911"/>
    </source>
</evidence>
<keyword evidence="7 10" id="KW-0808">Transferase</keyword>
<proteinExistence type="inferred from homology"/>
<evidence type="ECO:0000256" key="8">
    <source>
        <dbReference type="ARBA" id="ARBA00030686"/>
    </source>
</evidence>
<dbReference type="AlphaFoldDB" id="A0A6L7G2B5"/>
<dbReference type="InterPro" id="IPR017846">
    <property type="entry name" value="Nict_dMeBzImd_PRibTrfase_bact"/>
</dbReference>
<dbReference type="PANTHER" id="PTHR43463:SF1">
    <property type="entry name" value="NICOTINATE-NUCLEOTIDE--DIMETHYLBENZIMIDAZOLE PHOSPHORIBOSYLTRANSFERASE"/>
    <property type="match status" value="1"/>
</dbReference>
<evidence type="ECO:0000256" key="6">
    <source>
        <dbReference type="ARBA" id="ARBA00022676"/>
    </source>
</evidence>
<comment type="caution">
    <text evidence="11">The sequence shown here is derived from an EMBL/GenBank/DDBJ whole genome shotgun (WGS) entry which is preliminary data.</text>
</comment>
<comment type="function">
    <text evidence="10">Catalyzes the synthesis of alpha-ribazole-5'-phosphate from nicotinate mononucleotide (NAMN) and 5,6-dimethylbenzimidazole (DMB).</text>
</comment>
<evidence type="ECO:0000256" key="5">
    <source>
        <dbReference type="ARBA" id="ARBA00022573"/>
    </source>
</evidence>
<accession>A0A6L7G2B5</accession>
<dbReference type="Pfam" id="PF02277">
    <property type="entry name" value="DBI_PRT"/>
    <property type="match status" value="1"/>
</dbReference>
<dbReference type="GO" id="GO:0009236">
    <property type="term" value="P:cobalamin biosynthetic process"/>
    <property type="evidence" value="ECO:0007669"/>
    <property type="project" value="UniProtKB-UniRule"/>
</dbReference>
<reference evidence="11 12" key="1">
    <citation type="submission" date="2019-12" db="EMBL/GenBank/DDBJ databases">
        <authorList>
            <person name="Li M."/>
        </authorList>
    </citation>
    <scope>NUCLEOTIDE SEQUENCE [LARGE SCALE GENOMIC DNA]</scope>
    <source>
        <strain evidence="11 12">GBMRC 2024</strain>
    </source>
</reference>